<reference evidence="1 2" key="1">
    <citation type="journal article" date="2016" name="Nat. Commun.">
        <title>Thousands of microbial genomes shed light on interconnected biogeochemical processes in an aquifer system.</title>
        <authorList>
            <person name="Anantharaman K."/>
            <person name="Brown C.T."/>
            <person name="Hug L.A."/>
            <person name="Sharon I."/>
            <person name="Castelle C.J."/>
            <person name="Probst A.J."/>
            <person name="Thomas B.C."/>
            <person name="Singh A."/>
            <person name="Wilkins M.J."/>
            <person name="Karaoz U."/>
            <person name="Brodie E.L."/>
            <person name="Williams K.H."/>
            <person name="Hubbard S.S."/>
            <person name="Banfield J.F."/>
        </authorList>
    </citation>
    <scope>NUCLEOTIDE SEQUENCE [LARGE SCALE GENOMIC DNA]</scope>
</reference>
<proteinExistence type="predicted"/>
<dbReference type="EMBL" id="MFFS01000040">
    <property type="protein sequence ID" value="OGF22050.1"/>
    <property type="molecule type" value="Genomic_DNA"/>
</dbReference>
<accession>A0A1F5S5Q6</accession>
<dbReference type="Proteomes" id="UP000178323">
    <property type="component" value="Unassembled WGS sequence"/>
</dbReference>
<evidence type="ECO:0000313" key="1">
    <source>
        <dbReference type="EMBL" id="OGF22050.1"/>
    </source>
</evidence>
<gene>
    <name evidence="1" type="ORF">A2Y83_02615</name>
</gene>
<name>A0A1F5S5Q6_9BACT</name>
<organism evidence="1 2">
    <name type="scientific">Candidatus Falkowbacteria bacterium RBG_13_39_14</name>
    <dbReference type="NCBI Taxonomy" id="1797985"/>
    <lineage>
        <taxon>Bacteria</taxon>
        <taxon>Candidatus Falkowiibacteriota</taxon>
    </lineage>
</organism>
<dbReference type="AlphaFoldDB" id="A0A1F5S5Q6"/>
<sequence length="135" mass="16040">MPYKTKSAKFSGTSLKDAGKNARRIYNKVIVNTKRKPFVRSAYFKNEKIFFDYFWDHLKQKGPKARFKRLQFFEAAVELIKNSKAAPALDRRSDKNEILYRFEGIIKNSNEKFYVQIKENKKNGNKYFMSCFPDQ</sequence>
<protein>
    <submittedName>
        <fullName evidence="1">Uncharacterized protein</fullName>
    </submittedName>
</protein>
<evidence type="ECO:0000313" key="2">
    <source>
        <dbReference type="Proteomes" id="UP000178323"/>
    </source>
</evidence>
<comment type="caution">
    <text evidence="1">The sequence shown here is derived from an EMBL/GenBank/DDBJ whole genome shotgun (WGS) entry which is preliminary data.</text>
</comment>